<keyword evidence="10 15" id="KW-0464">Manganese</keyword>
<feature type="active site" evidence="13">
    <location>
        <position position="229"/>
    </location>
</feature>
<evidence type="ECO:0000313" key="19">
    <source>
        <dbReference type="Proteomes" id="UP000610966"/>
    </source>
</evidence>
<reference evidence="18" key="1">
    <citation type="submission" date="2021-01" db="EMBL/GenBank/DDBJ databases">
        <title>Whole genome shotgun sequence of Sphaerimonospora thailandensis NBRC 107569.</title>
        <authorList>
            <person name="Komaki H."/>
            <person name="Tamura T."/>
        </authorList>
    </citation>
    <scope>NUCLEOTIDE SEQUENCE</scope>
    <source>
        <strain evidence="18">NBRC 107569</strain>
    </source>
</reference>
<keyword evidence="5 14" id="KW-0547">Nucleotide-binding</keyword>
<dbReference type="InterPro" id="IPR011761">
    <property type="entry name" value="ATP-grasp"/>
</dbReference>
<dbReference type="Gene3D" id="3.30.470.20">
    <property type="entry name" value="ATP-grasp fold, B domain"/>
    <property type="match status" value="1"/>
</dbReference>
<evidence type="ECO:0000256" key="2">
    <source>
        <dbReference type="ARBA" id="ARBA00010871"/>
    </source>
</evidence>
<dbReference type="PROSITE" id="PS00843">
    <property type="entry name" value="DALA_DALA_LIGASE_1"/>
    <property type="match status" value="1"/>
</dbReference>
<evidence type="ECO:0000256" key="12">
    <source>
        <dbReference type="HAMAP-Rule" id="MF_00047"/>
    </source>
</evidence>
<evidence type="ECO:0000256" key="1">
    <source>
        <dbReference type="ARBA" id="ARBA00001936"/>
    </source>
</evidence>
<feature type="domain" description="ATP-grasp" evidence="17">
    <location>
        <begin position="181"/>
        <end position="390"/>
    </location>
</feature>
<dbReference type="InterPro" id="IPR013815">
    <property type="entry name" value="ATP_grasp_subdomain_1"/>
</dbReference>
<dbReference type="PROSITE" id="PS00844">
    <property type="entry name" value="DALA_DALA_LIGASE_2"/>
    <property type="match status" value="1"/>
</dbReference>
<dbReference type="GO" id="GO:0005829">
    <property type="term" value="C:cytosol"/>
    <property type="evidence" value="ECO:0007669"/>
    <property type="project" value="TreeGrafter"/>
</dbReference>
<dbReference type="GO" id="GO:0046872">
    <property type="term" value="F:metal ion binding"/>
    <property type="evidence" value="ECO:0007669"/>
    <property type="project" value="UniProtKB-KW"/>
</dbReference>
<evidence type="ECO:0000256" key="16">
    <source>
        <dbReference type="PROSITE-ProRule" id="PRU00409"/>
    </source>
</evidence>
<evidence type="ECO:0000259" key="17">
    <source>
        <dbReference type="PROSITE" id="PS50975"/>
    </source>
</evidence>
<keyword evidence="3 12" id="KW-0436">Ligase</keyword>
<sequence>MRLVIDWPGARLTSRFAPQEAVDSDTMNSDTTDSRPGSRVRVAVVFGGRNSEHAVSLMGAGSVLEVIDRSKYDVVPIGIAQDGRWVLAPGDQTYAIEGDRLPRVDETGTALALPSESASLVALEPGEIPRSLGEVDVVFPVLHGPFGEDGTIQGLLEMAGVRYVGSGVLASAIGMDKAYMKLVLRAAGLPVGPFVVIGDRDWRTDRARMLKEVEELGWPVFVKPARAGSSQGISKAHDPASLEAAVEFAREHDPKVLVEAAIAGREIECAVLESLGDAAPEASMPGEVRVREDHEFYDFEAKYFPDGMRLEAPADISREVAETMRAMAVRAFEALSCEGLARVDFFYTPSGEVIVNEINTMPGFTAQSVAPKLWAASGLPYPELVDRMIRLALNRPAGLR</sequence>
<evidence type="ECO:0000256" key="14">
    <source>
        <dbReference type="PIRSR" id="PIRSR039102-2"/>
    </source>
</evidence>
<keyword evidence="8 12" id="KW-0133">Cell shape</keyword>
<dbReference type="HAMAP" id="MF_00047">
    <property type="entry name" value="Dala_Dala_lig"/>
    <property type="match status" value="1"/>
</dbReference>
<dbReference type="InterPro" id="IPR000291">
    <property type="entry name" value="D-Ala_lig_Van_CS"/>
</dbReference>
<dbReference type="Gene3D" id="3.40.50.20">
    <property type="match status" value="1"/>
</dbReference>
<dbReference type="UniPathway" id="UPA00219"/>
<feature type="binding site" evidence="14">
    <location>
        <begin position="356"/>
        <end position="357"/>
    </location>
    <ligand>
        <name>ATP</name>
        <dbReference type="ChEBI" id="CHEBI:30616"/>
    </ligand>
</feature>
<dbReference type="InterPro" id="IPR011127">
    <property type="entry name" value="Dala_Dala_lig_N"/>
</dbReference>
<dbReference type="NCBIfam" id="NF002528">
    <property type="entry name" value="PRK01966.1-4"/>
    <property type="match status" value="1"/>
</dbReference>
<name>A0A8J3R9T8_9ACTN</name>
<organism evidence="18 19">
    <name type="scientific">Sphaerimonospora thailandensis</name>
    <dbReference type="NCBI Taxonomy" id="795644"/>
    <lineage>
        <taxon>Bacteria</taxon>
        <taxon>Bacillati</taxon>
        <taxon>Actinomycetota</taxon>
        <taxon>Actinomycetes</taxon>
        <taxon>Streptosporangiales</taxon>
        <taxon>Streptosporangiaceae</taxon>
        <taxon>Sphaerimonospora</taxon>
    </lineage>
</organism>
<dbReference type="Pfam" id="PF01820">
    <property type="entry name" value="Dala_Dala_lig_N"/>
    <property type="match status" value="1"/>
</dbReference>
<feature type="active site" evidence="13">
    <location>
        <position position="368"/>
    </location>
</feature>
<dbReference type="FunFam" id="3.30.470.20:FF:000008">
    <property type="entry name" value="D-alanine--D-alanine ligase"/>
    <property type="match status" value="1"/>
</dbReference>
<evidence type="ECO:0000256" key="15">
    <source>
        <dbReference type="PIRSR" id="PIRSR039102-3"/>
    </source>
</evidence>
<feature type="binding site" evidence="14">
    <location>
        <begin position="259"/>
        <end position="266"/>
    </location>
    <ligand>
        <name>ATP</name>
        <dbReference type="ChEBI" id="CHEBI:30616"/>
    </ligand>
</feature>
<dbReference type="InterPro" id="IPR005905">
    <property type="entry name" value="D_ala_D_ala"/>
</dbReference>
<dbReference type="SUPFAM" id="SSF56059">
    <property type="entry name" value="Glutathione synthetase ATP-binding domain-like"/>
    <property type="match status" value="1"/>
</dbReference>
<dbReference type="EMBL" id="BOOG01000024">
    <property type="protein sequence ID" value="GIH70679.1"/>
    <property type="molecule type" value="Genomic_DNA"/>
</dbReference>
<feature type="binding site" evidence="15">
    <location>
        <position position="359"/>
    </location>
    <ligand>
        <name>Mg(2+)</name>
        <dbReference type="ChEBI" id="CHEBI:18420"/>
        <label>2</label>
    </ligand>
</feature>
<evidence type="ECO:0000256" key="5">
    <source>
        <dbReference type="ARBA" id="ARBA00022741"/>
    </source>
</evidence>
<evidence type="ECO:0000256" key="11">
    <source>
        <dbReference type="ARBA" id="ARBA00023316"/>
    </source>
</evidence>
<comment type="subcellular location">
    <subcellularLocation>
        <location evidence="12">Cytoplasm</location>
    </subcellularLocation>
</comment>
<dbReference type="Gene3D" id="3.30.1490.20">
    <property type="entry name" value="ATP-grasp fold, A domain"/>
    <property type="match status" value="1"/>
</dbReference>
<comment type="pathway">
    <text evidence="12">Cell wall biogenesis; peptidoglycan biosynthesis.</text>
</comment>
<proteinExistence type="inferred from homology"/>
<dbReference type="GO" id="GO:0009252">
    <property type="term" value="P:peptidoglycan biosynthetic process"/>
    <property type="evidence" value="ECO:0007669"/>
    <property type="project" value="UniProtKB-UniRule"/>
</dbReference>
<dbReference type="PANTHER" id="PTHR23132:SF25">
    <property type="entry name" value="D-ALANINE--D-ALANINE LIGASE A"/>
    <property type="match status" value="1"/>
</dbReference>
<evidence type="ECO:0000256" key="7">
    <source>
        <dbReference type="ARBA" id="ARBA00022842"/>
    </source>
</evidence>
<comment type="function">
    <text evidence="12">Cell wall formation.</text>
</comment>
<keyword evidence="6 16" id="KW-0067">ATP-binding</keyword>
<dbReference type="GO" id="GO:0008360">
    <property type="term" value="P:regulation of cell shape"/>
    <property type="evidence" value="ECO:0007669"/>
    <property type="project" value="UniProtKB-KW"/>
</dbReference>
<dbReference type="Pfam" id="PF07478">
    <property type="entry name" value="Dala_Dala_lig_C"/>
    <property type="match status" value="1"/>
</dbReference>
<dbReference type="PANTHER" id="PTHR23132">
    <property type="entry name" value="D-ALANINE--D-ALANINE LIGASE"/>
    <property type="match status" value="1"/>
</dbReference>
<keyword evidence="4 15" id="KW-0479">Metal-binding</keyword>
<keyword evidence="19" id="KW-1185">Reference proteome</keyword>
<dbReference type="InterPro" id="IPR011095">
    <property type="entry name" value="Dala_Dala_lig_C"/>
</dbReference>
<dbReference type="Proteomes" id="UP000610966">
    <property type="component" value="Unassembled WGS sequence"/>
</dbReference>
<dbReference type="PROSITE" id="PS50975">
    <property type="entry name" value="ATP_GRASP"/>
    <property type="match status" value="1"/>
</dbReference>
<gene>
    <name evidence="12 18" type="primary">ddl</name>
    <name evidence="18" type="ORF">Mth01_29320</name>
</gene>
<feature type="binding site" evidence="15">
    <location>
        <position position="357"/>
    </location>
    <ligand>
        <name>Mg(2+)</name>
        <dbReference type="ChEBI" id="CHEBI:18420"/>
        <label>2</label>
    </ligand>
</feature>
<keyword evidence="11 12" id="KW-0961">Cell wall biogenesis/degradation</keyword>
<comment type="cofactor">
    <cofactor evidence="1">
        <name>Mn(2+)</name>
        <dbReference type="ChEBI" id="CHEBI:29035"/>
    </cofactor>
</comment>
<keyword evidence="12" id="KW-0963">Cytoplasm</keyword>
<feature type="binding site" evidence="15">
    <location>
        <position position="344"/>
    </location>
    <ligand>
        <name>Mg(2+)</name>
        <dbReference type="ChEBI" id="CHEBI:18420"/>
        <label>1</label>
    </ligand>
</feature>
<dbReference type="AlphaFoldDB" id="A0A8J3R9T8"/>
<dbReference type="InterPro" id="IPR016185">
    <property type="entry name" value="PreATP-grasp_dom_sf"/>
</dbReference>
<feature type="binding site" evidence="15">
    <location>
        <position position="357"/>
    </location>
    <ligand>
        <name>Mg(2+)</name>
        <dbReference type="ChEBI" id="CHEBI:18420"/>
        <label>1</label>
    </ligand>
</feature>
<dbReference type="SUPFAM" id="SSF52440">
    <property type="entry name" value="PreATP-grasp domain"/>
    <property type="match status" value="1"/>
</dbReference>
<comment type="caution">
    <text evidence="18">The sequence shown here is derived from an EMBL/GenBank/DDBJ whole genome shotgun (WGS) entry which is preliminary data.</text>
</comment>
<evidence type="ECO:0000256" key="13">
    <source>
        <dbReference type="PIRSR" id="PIRSR039102-1"/>
    </source>
</evidence>
<comment type="catalytic activity">
    <reaction evidence="12">
        <text>2 D-alanine + ATP = D-alanyl-D-alanine + ADP + phosphate + H(+)</text>
        <dbReference type="Rhea" id="RHEA:11224"/>
        <dbReference type="ChEBI" id="CHEBI:15378"/>
        <dbReference type="ChEBI" id="CHEBI:30616"/>
        <dbReference type="ChEBI" id="CHEBI:43474"/>
        <dbReference type="ChEBI" id="CHEBI:57416"/>
        <dbReference type="ChEBI" id="CHEBI:57822"/>
        <dbReference type="ChEBI" id="CHEBI:456216"/>
        <dbReference type="EC" id="6.3.2.4"/>
    </reaction>
</comment>
<dbReference type="NCBIfam" id="TIGR01205">
    <property type="entry name" value="D_ala_D_alaTIGR"/>
    <property type="match status" value="1"/>
</dbReference>
<comment type="similarity">
    <text evidence="2 12">Belongs to the D-alanine--D-alanine ligase family.</text>
</comment>
<comment type="cofactor">
    <cofactor evidence="15">
        <name>Mg(2+)</name>
        <dbReference type="ChEBI" id="CHEBI:18420"/>
    </cofactor>
    <cofactor evidence="15">
        <name>Mn(2+)</name>
        <dbReference type="ChEBI" id="CHEBI:29035"/>
    </cofactor>
    <text evidence="15">Binds 2 magnesium or manganese ions per subunit.</text>
</comment>
<dbReference type="EC" id="6.3.2.4" evidence="12"/>
<evidence type="ECO:0000256" key="6">
    <source>
        <dbReference type="ARBA" id="ARBA00022840"/>
    </source>
</evidence>
<evidence type="ECO:0000256" key="3">
    <source>
        <dbReference type="ARBA" id="ARBA00022598"/>
    </source>
</evidence>
<dbReference type="GO" id="GO:0071555">
    <property type="term" value="P:cell wall organization"/>
    <property type="evidence" value="ECO:0007669"/>
    <property type="project" value="UniProtKB-KW"/>
</dbReference>
<evidence type="ECO:0000256" key="9">
    <source>
        <dbReference type="ARBA" id="ARBA00022984"/>
    </source>
</evidence>
<keyword evidence="7 15" id="KW-0460">Magnesium</keyword>
<feature type="active site" evidence="13">
    <location>
        <position position="52"/>
    </location>
</feature>
<feature type="binding site" evidence="14">
    <location>
        <position position="177"/>
    </location>
    <ligand>
        <name>ATP</name>
        <dbReference type="ChEBI" id="CHEBI:30616"/>
    </ligand>
</feature>
<dbReference type="PIRSF" id="PIRSF039102">
    <property type="entry name" value="Ddl/VanB"/>
    <property type="match status" value="1"/>
</dbReference>
<protein>
    <recommendedName>
        <fullName evidence="12">D-alanine--D-alanine ligase</fullName>
        <ecNumber evidence="12">6.3.2.4</ecNumber>
    </recommendedName>
    <alternativeName>
        <fullName evidence="12">D-Ala-D-Ala ligase</fullName>
    </alternativeName>
    <alternativeName>
        <fullName evidence="12">D-alanylalanine synthetase</fullName>
    </alternativeName>
</protein>
<feature type="binding site" evidence="14">
    <location>
        <begin position="229"/>
        <end position="230"/>
    </location>
    <ligand>
        <name>ATP</name>
        <dbReference type="ChEBI" id="CHEBI:30616"/>
    </ligand>
</feature>
<evidence type="ECO:0000256" key="4">
    <source>
        <dbReference type="ARBA" id="ARBA00022723"/>
    </source>
</evidence>
<dbReference type="NCBIfam" id="NF002378">
    <property type="entry name" value="PRK01372.1"/>
    <property type="match status" value="1"/>
</dbReference>
<accession>A0A8J3R9T8</accession>
<dbReference type="GO" id="GO:0008716">
    <property type="term" value="F:D-alanine-D-alanine ligase activity"/>
    <property type="evidence" value="ECO:0007669"/>
    <property type="project" value="UniProtKB-UniRule"/>
</dbReference>
<evidence type="ECO:0000313" key="18">
    <source>
        <dbReference type="EMBL" id="GIH70679.1"/>
    </source>
</evidence>
<evidence type="ECO:0000256" key="10">
    <source>
        <dbReference type="ARBA" id="ARBA00023211"/>
    </source>
</evidence>
<keyword evidence="9 12" id="KW-0573">Peptidoglycan synthesis</keyword>
<feature type="binding site" evidence="14">
    <location>
        <begin position="221"/>
        <end position="223"/>
    </location>
    <ligand>
        <name>ATP</name>
        <dbReference type="ChEBI" id="CHEBI:30616"/>
    </ligand>
</feature>
<dbReference type="GO" id="GO:0005524">
    <property type="term" value="F:ATP binding"/>
    <property type="evidence" value="ECO:0007669"/>
    <property type="project" value="UniProtKB-UniRule"/>
</dbReference>
<evidence type="ECO:0000256" key="8">
    <source>
        <dbReference type="ARBA" id="ARBA00022960"/>
    </source>
</evidence>